<protein>
    <recommendedName>
        <fullName evidence="10">CSD domain-containing protein</fullName>
    </recommendedName>
</protein>
<dbReference type="InterPro" id="IPR036875">
    <property type="entry name" value="Znf_CCHC_sf"/>
</dbReference>
<dbReference type="EMBL" id="RWIC01002092">
    <property type="protein sequence ID" value="TKC34081.1"/>
    <property type="molecule type" value="Genomic_DNA"/>
</dbReference>
<dbReference type="SUPFAM" id="SSF50249">
    <property type="entry name" value="Nucleic acid-binding proteins"/>
    <property type="match status" value="1"/>
</dbReference>
<evidence type="ECO:0000256" key="6">
    <source>
        <dbReference type="ARBA" id="ARBA00022884"/>
    </source>
</evidence>
<evidence type="ECO:0000256" key="7">
    <source>
        <dbReference type="ARBA" id="ARBA00023242"/>
    </source>
</evidence>
<feature type="non-terminal residue" evidence="11">
    <location>
        <position position="1"/>
    </location>
</feature>
<sequence>TAREAVSGCDSDCREVALRPQICIFWLQKIKKSCLTRGPGPRTLPTTMDSVSNQQFAGGCAKGPEEAPESATGATQEPQLMHGAGICKWFNMCMGFGFLAMTAHPRVSLNPPVDVFVNQSKLHMEGFQSLKEGEAMEFTSKKSAKSLESIQVTGPGGVFCIGNMCYNRGGLDHHARECKWPPQPKCHFCQSINHMVASPSKLPAHRESQPTFGRRKKRSIALPCSQRPRIEPQQSLWFQWRHPGFHDWTTTPLILNKKKLVTVKIDHLWTKDAVIIVISKHTVGVYWVQDSSHHMSMGEVFITTITTTIMTTVIAIITTTTTTIITIIIITTITITTTIITSFIITKLI</sequence>
<evidence type="ECO:0000313" key="11">
    <source>
        <dbReference type="EMBL" id="TKC34081.1"/>
    </source>
</evidence>
<keyword evidence="9" id="KW-0812">Transmembrane</keyword>
<dbReference type="GO" id="GO:0008270">
    <property type="term" value="F:zinc ion binding"/>
    <property type="evidence" value="ECO:0007669"/>
    <property type="project" value="UniProtKB-KW"/>
</dbReference>
<feature type="transmembrane region" description="Helical" evidence="9">
    <location>
        <begin position="300"/>
        <end position="318"/>
    </location>
</feature>
<keyword evidence="9" id="KW-1133">Transmembrane helix</keyword>
<dbReference type="InterPro" id="IPR054081">
    <property type="entry name" value="Lin-28A-like_Znf-CCHC_2"/>
</dbReference>
<dbReference type="CDD" id="cd04458">
    <property type="entry name" value="CSP_CDS"/>
    <property type="match status" value="1"/>
</dbReference>
<dbReference type="GO" id="GO:0005737">
    <property type="term" value="C:cytoplasm"/>
    <property type="evidence" value="ECO:0007669"/>
    <property type="project" value="TreeGrafter"/>
</dbReference>
<dbReference type="GO" id="GO:0031054">
    <property type="term" value="P:pre-miRNA processing"/>
    <property type="evidence" value="ECO:0007669"/>
    <property type="project" value="TreeGrafter"/>
</dbReference>
<comment type="subcellular location">
    <subcellularLocation>
        <location evidence="1">Nucleus</location>
    </subcellularLocation>
</comment>
<name>A0A4U1ED97_MONMO</name>
<keyword evidence="4" id="KW-0863">Zinc-finger</keyword>
<evidence type="ECO:0000256" key="4">
    <source>
        <dbReference type="ARBA" id="ARBA00022771"/>
    </source>
</evidence>
<organism evidence="11 12">
    <name type="scientific">Monodon monoceros</name>
    <name type="common">Narwhal</name>
    <name type="synonym">Ceratodon monodon</name>
    <dbReference type="NCBI Taxonomy" id="40151"/>
    <lineage>
        <taxon>Eukaryota</taxon>
        <taxon>Metazoa</taxon>
        <taxon>Chordata</taxon>
        <taxon>Craniata</taxon>
        <taxon>Vertebrata</taxon>
        <taxon>Euteleostomi</taxon>
        <taxon>Mammalia</taxon>
        <taxon>Eutheria</taxon>
        <taxon>Laurasiatheria</taxon>
        <taxon>Artiodactyla</taxon>
        <taxon>Whippomorpha</taxon>
        <taxon>Cetacea</taxon>
        <taxon>Odontoceti</taxon>
        <taxon>Monodontidae</taxon>
        <taxon>Monodon</taxon>
    </lineage>
</organism>
<feature type="domain" description="CSD" evidence="10">
    <location>
        <begin position="82"/>
        <end position="154"/>
    </location>
</feature>
<evidence type="ECO:0000259" key="10">
    <source>
        <dbReference type="PROSITE" id="PS51857"/>
    </source>
</evidence>
<dbReference type="Gene3D" id="4.10.60.10">
    <property type="entry name" value="Zinc finger, CCHC-type"/>
    <property type="match status" value="1"/>
</dbReference>
<feature type="transmembrane region" description="Helical" evidence="9">
    <location>
        <begin position="324"/>
        <end position="345"/>
    </location>
</feature>
<dbReference type="AlphaFoldDB" id="A0A4U1ED97"/>
<evidence type="ECO:0000256" key="5">
    <source>
        <dbReference type="ARBA" id="ARBA00022833"/>
    </source>
</evidence>
<gene>
    <name evidence="11" type="ORF">EI555_006571</name>
</gene>
<dbReference type="GO" id="GO:0005634">
    <property type="term" value="C:nucleus"/>
    <property type="evidence" value="ECO:0007669"/>
    <property type="project" value="UniProtKB-SubCell"/>
</dbReference>
<dbReference type="Gene3D" id="2.40.50.140">
    <property type="entry name" value="Nucleic acid-binding proteins"/>
    <property type="match status" value="1"/>
</dbReference>
<dbReference type="SUPFAM" id="SSF57756">
    <property type="entry name" value="Retrovirus zinc finger-like domains"/>
    <property type="match status" value="1"/>
</dbReference>
<accession>A0A4U1ED97</accession>
<dbReference type="InterPro" id="IPR012340">
    <property type="entry name" value="NA-bd_OB-fold"/>
</dbReference>
<dbReference type="PANTHER" id="PTHR46109">
    <property type="entry name" value="PROTEIN LIN-28"/>
    <property type="match status" value="1"/>
</dbReference>
<keyword evidence="9" id="KW-0472">Membrane</keyword>
<keyword evidence="6" id="KW-0694">RNA-binding</keyword>
<feature type="region of interest" description="Disordered" evidence="8">
    <location>
        <begin position="55"/>
        <end position="76"/>
    </location>
</feature>
<evidence type="ECO:0000313" key="12">
    <source>
        <dbReference type="Proteomes" id="UP000308365"/>
    </source>
</evidence>
<keyword evidence="5" id="KW-0862">Zinc</keyword>
<dbReference type="InterPro" id="IPR002059">
    <property type="entry name" value="CSP_DNA-bd"/>
</dbReference>
<keyword evidence="3" id="KW-0677">Repeat</keyword>
<comment type="caution">
    <text evidence="11">The sequence shown here is derived from an EMBL/GenBank/DDBJ whole genome shotgun (WGS) entry which is preliminary data.</text>
</comment>
<evidence type="ECO:0000256" key="1">
    <source>
        <dbReference type="ARBA" id="ARBA00004123"/>
    </source>
</evidence>
<dbReference type="SMART" id="SM00357">
    <property type="entry name" value="CSP"/>
    <property type="match status" value="1"/>
</dbReference>
<dbReference type="GO" id="GO:0003729">
    <property type="term" value="F:mRNA binding"/>
    <property type="evidence" value="ECO:0007669"/>
    <property type="project" value="TreeGrafter"/>
</dbReference>
<keyword evidence="2" id="KW-0479">Metal-binding</keyword>
<dbReference type="FunFam" id="2.40.50.140:FF:000087">
    <property type="entry name" value="Protein lin-28 homolog B"/>
    <property type="match status" value="1"/>
</dbReference>
<reference evidence="12" key="1">
    <citation type="journal article" date="2019" name="IScience">
        <title>Narwhal Genome Reveals Long-Term Low Genetic Diversity despite Current Large Abundance Size.</title>
        <authorList>
            <person name="Westbury M.V."/>
            <person name="Petersen B."/>
            <person name="Garde E."/>
            <person name="Heide-Jorgensen M.P."/>
            <person name="Lorenzen E.D."/>
        </authorList>
    </citation>
    <scope>NUCLEOTIDE SEQUENCE [LARGE SCALE GENOMIC DNA]</scope>
</reference>
<evidence type="ECO:0000256" key="3">
    <source>
        <dbReference type="ARBA" id="ARBA00022737"/>
    </source>
</evidence>
<dbReference type="InterPro" id="IPR011129">
    <property type="entry name" value="CSD"/>
</dbReference>
<evidence type="ECO:0000256" key="8">
    <source>
        <dbReference type="SAM" id="MobiDB-lite"/>
    </source>
</evidence>
<dbReference type="InterPro" id="IPR051373">
    <property type="entry name" value="Lin-28_RNA-binding"/>
</dbReference>
<proteinExistence type="predicted"/>
<evidence type="ECO:0000256" key="2">
    <source>
        <dbReference type="ARBA" id="ARBA00022723"/>
    </source>
</evidence>
<keyword evidence="7" id="KW-0539">Nucleus</keyword>
<dbReference type="Pfam" id="PF21890">
    <property type="entry name" value="Lin-28A-like_zf-CCHC_2"/>
    <property type="match status" value="1"/>
</dbReference>
<evidence type="ECO:0000256" key="9">
    <source>
        <dbReference type="SAM" id="Phobius"/>
    </source>
</evidence>
<dbReference type="Proteomes" id="UP000308365">
    <property type="component" value="Unassembled WGS sequence"/>
</dbReference>
<dbReference type="PANTHER" id="PTHR46109:SF2">
    <property type="entry name" value="PROTEIN LIN-28 HOMOLOG A"/>
    <property type="match status" value="1"/>
</dbReference>
<dbReference type="Pfam" id="PF00313">
    <property type="entry name" value="CSD"/>
    <property type="match status" value="1"/>
</dbReference>
<dbReference type="PROSITE" id="PS51857">
    <property type="entry name" value="CSD_2"/>
    <property type="match status" value="1"/>
</dbReference>